<organism evidence="1 2">
    <name type="scientific">Thioploca ingrica</name>
    <dbReference type="NCBI Taxonomy" id="40754"/>
    <lineage>
        <taxon>Bacteria</taxon>
        <taxon>Pseudomonadati</taxon>
        <taxon>Pseudomonadota</taxon>
        <taxon>Gammaproteobacteria</taxon>
        <taxon>Thiotrichales</taxon>
        <taxon>Thiotrichaceae</taxon>
        <taxon>Thioploca</taxon>
    </lineage>
</organism>
<dbReference type="AlphaFoldDB" id="A0A090AHY7"/>
<dbReference type="Proteomes" id="UP000031623">
    <property type="component" value="Chromosome"/>
</dbReference>
<proteinExistence type="predicted"/>
<gene>
    <name evidence="1" type="ORF">THII_3691</name>
</gene>
<name>A0A090AHY7_9GAMM</name>
<keyword evidence="2" id="KW-1185">Reference proteome</keyword>
<dbReference type="CDD" id="cd12870">
    <property type="entry name" value="MqsA"/>
    <property type="match status" value="1"/>
</dbReference>
<reference evidence="1 2" key="1">
    <citation type="journal article" date="2014" name="ISME J.">
        <title>Ecophysiology of Thioploca ingrica as revealed by the complete genome sequence supplemented with proteomic evidence.</title>
        <authorList>
            <person name="Kojima H."/>
            <person name="Ogura Y."/>
            <person name="Yamamoto N."/>
            <person name="Togashi T."/>
            <person name="Mori H."/>
            <person name="Watanabe T."/>
            <person name="Nemoto F."/>
            <person name="Kurokawa K."/>
            <person name="Hayashi T."/>
            <person name="Fukui M."/>
        </authorList>
    </citation>
    <scope>NUCLEOTIDE SEQUENCE [LARGE SCALE GENOMIC DNA]</scope>
</reference>
<evidence type="ECO:0000313" key="1">
    <source>
        <dbReference type="EMBL" id="BAP57988.1"/>
    </source>
</evidence>
<protein>
    <submittedName>
        <fullName evidence="1">Zinc finger protein</fullName>
    </submittedName>
</protein>
<dbReference type="STRING" id="40754.THII_3691"/>
<dbReference type="NCBIfam" id="TIGR03831">
    <property type="entry name" value="YgiT_finger"/>
    <property type="match status" value="1"/>
</dbReference>
<accession>A0A090AHY7</accession>
<dbReference type="InterPro" id="IPR022453">
    <property type="entry name" value="Znf_MqsA-type"/>
</dbReference>
<evidence type="ECO:0000313" key="2">
    <source>
        <dbReference type="Proteomes" id="UP000031623"/>
    </source>
</evidence>
<sequence length="81" mass="9009">MTLIGVKMKCAICRNGHTQPGYTTVVLEKNEVTLVFKRVPAQICDNCGEEYVSAAINNTLLQRAQEEFNKGVMLEMLNFAA</sequence>
<dbReference type="KEGG" id="tig:THII_3691"/>
<dbReference type="EMBL" id="AP014633">
    <property type="protein sequence ID" value="BAP57988.1"/>
    <property type="molecule type" value="Genomic_DNA"/>
</dbReference>
<dbReference type="HOGENOM" id="CLU_174612_4_1_6"/>
<dbReference type="Gene3D" id="3.10.20.860">
    <property type="match status" value="1"/>
</dbReference>